<evidence type="ECO:0000313" key="3">
    <source>
        <dbReference type="Proteomes" id="UP000242381"/>
    </source>
</evidence>
<accession>A0A1X0RM11</accession>
<evidence type="ECO:0000256" key="1">
    <source>
        <dbReference type="SAM" id="MobiDB-lite"/>
    </source>
</evidence>
<dbReference type="EMBL" id="KV921574">
    <property type="protein sequence ID" value="ORE13036.1"/>
    <property type="molecule type" value="Genomic_DNA"/>
</dbReference>
<evidence type="ECO:0000313" key="2">
    <source>
        <dbReference type="EMBL" id="ORE13036.1"/>
    </source>
</evidence>
<feature type="compositionally biased region" description="Low complexity" evidence="1">
    <location>
        <begin position="28"/>
        <end position="39"/>
    </location>
</feature>
<dbReference type="VEuPathDB" id="FungiDB:BCV72DRAFT_212426"/>
<sequence>MPYTPYTLQTILASSCVQREEPVPTPNTSTSFFSRRATSPPNDATSPILRLTSNTSAAVRIDSVGAWGNEN</sequence>
<name>A0A1X0RM11_RHIZD</name>
<organism evidence="2 3">
    <name type="scientific">Rhizopus microsporus</name>
    <dbReference type="NCBI Taxonomy" id="58291"/>
    <lineage>
        <taxon>Eukaryota</taxon>
        <taxon>Fungi</taxon>
        <taxon>Fungi incertae sedis</taxon>
        <taxon>Mucoromycota</taxon>
        <taxon>Mucoromycotina</taxon>
        <taxon>Mucoromycetes</taxon>
        <taxon>Mucorales</taxon>
        <taxon>Mucorineae</taxon>
        <taxon>Rhizopodaceae</taxon>
        <taxon>Rhizopus</taxon>
    </lineage>
</organism>
<dbReference type="OMA" id="CVQREEP"/>
<feature type="region of interest" description="Disordered" evidence="1">
    <location>
        <begin position="18"/>
        <end position="48"/>
    </location>
</feature>
<dbReference type="AlphaFoldDB" id="A0A1X0RM11"/>
<reference evidence="2 3" key="1">
    <citation type="journal article" date="2016" name="Proc. Natl. Acad. Sci. U.S.A.">
        <title>Lipid metabolic changes in an early divergent fungus govern the establishment of a mutualistic symbiosis with endobacteria.</title>
        <authorList>
            <person name="Lastovetsky O.A."/>
            <person name="Gaspar M.L."/>
            <person name="Mondo S.J."/>
            <person name="LaButti K.M."/>
            <person name="Sandor L."/>
            <person name="Grigoriev I.V."/>
            <person name="Henry S.A."/>
            <person name="Pawlowska T.E."/>
        </authorList>
    </citation>
    <scope>NUCLEOTIDE SEQUENCE [LARGE SCALE GENOMIC DNA]</scope>
    <source>
        <strain evidence="2 3">ATCC 11559</strain>
    </source>
</reference>
<proteinExistence type="predicted"/>
<protein>
    <submittedName>
        <fullName evidence="2">Uncharacterized protein</fullName>
    </submittedName>
</protein>
<gene>
    <name evidence="2" type="ORF">BCV71DRAFT_189949</name>
</gene>
<dbReference type="Proteomes" id="UP000242381">
    <property type="component" value="Unassembled WGS sequence"/>
</dbReference>